<dbReference type="AlphaFoldDB" id="A0A0R2EZ14"/>
<evidence type="ECO:0000313" key="2">
    <source>
        <dbReference type="EMBL" id="KRN21664.1"/>
    </source>
</evidence>
<evidence type="ECO:0000259" key="1">
    <source>
        <dbReference type="Pfam" id="PF00561"/>
    </source>
</evidence>
<keyword evidence="3" id="KW-1185">Reference proteome</keyword>
<accession>A0A0R2EZ14</accession>
<organism evidence="2 3">
    <name type="scientific">Lacticaseibacillus camelliae DSM 22697 = JCM 13995</name>
    <dbReference type="NCBI Taxonomy" id="1423730"/>
    <lineage>
        <taxon>Bacteria</taxon>
        <taxon>Bacillati</taxon>
        <taxon>Bacillota</taxon>
        <taxon>Bacilli</taxon>
        <taxon>Lactobacillales</taxon>
        <taxon>Lactobacillaceae</taxon>
        <taxon>Lacticaseibacillus</taxon>
    </lineage>
</organism>
<dbReference type="PANTHER" id="PTHR43329">
    <property type="entry name" value="EPOXIDE HYDROLASE"/>
    <property type="match status" value="1"/>
</dbReference>
<dbReference type="GO" id="GO:0016787">
    <property type="term" value="F:hydrolase activity"/>
    <property type="evidence" value="ECO:0007669"/>
    <property type="project" value="UniProtKB-KW"/>
</dbReference>
<feature type="domain" description="AB hydrolase-1" evidence="1">
    <location>
        <begin position="18"/>
        <end position="258"/>
    </location>
</feature>
<dbReference type="PATRIC" id="fig|1423730.4.peg.2208"/>
<comment type="caution">
    <text evidence="2">The sequence shown here is derived from an EMBL/GenBank/DDBJ whole genome shotgun (WGS) entry which is preliminary data.</text>
</comment>
<sequence length="276" mass="30419">MKSEDSCFDYVETVGKGPVLILVPCANGTSDIFKPNADLLKDRYQVVMFDRRGYGETEMTTPLPEEAAEFTSHYRLTTDANDVIALADHFSPDKPVFVMGSSSGSIVAAEAFTYKPERFARVVLHECPTTTVINTEEFQKSDQDAVETALRGDFAGARDKFAAALRVQPLDRKMMGFAPDSPKPSKQRLQGMAYWFKYEILQYTNQPINWAVLKANQAKVRLLVGTDSVGSVPPEVTRAIGKKLDVPVTVIPGGHLGYAQKPEGFAETLAATLDMR</sequence>
<dbReference type="STRING" id="1423730.FC75_GL002125"/>
<evidence type="ECO:0000313" key="3">
    <source>
        <dbReference type="Proteomes" id="UP000050865"/>
    </source>
</evidence>
<gene>
    <name evidence="2" type="ORF">FC75_GL002125</name>
</gene>
<name>A0A0R2EZ14_9LACO</name>
<dbReference type="RefSeq" id="WP_056989612.1">
    <property type="nucleotide sequence ID" value="NZ_AYZJ01000042.1"/>
</dbReference>
<dbReference type="InterPro" id="IPR029058">
    <property type="entry name" value="AB_hydrolase_fold"/>
</dbReference>
<proteinExistence type="predicted"/>
<dbReference type="EMBL" id="AYZJ01000042">
    <property type="protein sequence ID" value="KRN21664.1"/>
    <property type="molecule type" value="Genomic_DNA"/>
</dbReference>
<dbReference type="Gene3D" id="3.40.50.1820">
    <property type="entry name" value="alpha/beta hydrolase"/>
    <property type="match status" value="1"/>
</dbReference>
<dbReference type="SUPFAM" id="SSF53474">
    <property type="entry name" value="alpha/beta-Hydrolases"/>
    <property type="match status" value="1"/>
</dbReference>
<dbReference type="Pfam" id="PF00561">
    <property type="entry name" value="Abhydrolase_1"/>
    <property type="match status" value="1"/>
</dbReference>
<dbReference type="Proteomes" id="UP000050865">
    <property type="component" value="Unassembled WGS sequence"/>
</dbReference>
<protein>
    <submittedName>
        <fullName evidence="2">Alpha beta fold family hydrolase</fullName>
    </submittedName>
</protein>
<dbReference type="InterPro" id="IPR000073">
    <property type="entry name" value="AB_hydrolase_1"/>
</dbReference>
<reference evidence="2 3" key="1">
    <citation type="journal article" date="2015" name="Genome Announc.">
        <title>Expanding the biotechnology potential of lactobacilli through comparative genomics of 213 strains and associated genera.</title>
        <authorList>
            <person name="Sun Z."/>
            <person name="Harris H.M."/>
            <person name="McCann A."/>
            <person name="Guo C."/>
            <person name="Argimon S."/>
            <person name="Zhang W."/>
            <person name="Yang X."/>
            <person name="Jeffery I.B."/>
            <person name="Cooney J.C."/>
            <person name="Kagawa T.F."/>
            <person name="Liu W."/>
            <person name="Song Y."/>
            <person name="Salvetti E."/>
            <person name="Wrobel A."/>
            <person name="Rasinkangas P."/>
            <person name="Parkhill J."/>
            <person name="Rea M.C."/>
            <person name="O'Sullivan O."/>
            <person name="Ritari J."/>
            <person name="Douillard F.P."/>
            <person name="Paul Ross R."/>
            <person name="Yang R."/>
            <person name="Briner A.E."/>
            <person name="Felis G.E."/>
            <person name="de Vos W.M."/>
            <person name="Barrangou R."/>
            <person name="Klaenhammer T.R."/>
            <person name="Caufield P.W."/>
            <person name="Cui Y."/>
            <person name="Zhang H."/>
            <person name="O'Toole P.W."/>
        </authorList>
    </citation>
    <scope>NUCLEOTIDE SEQUENCE [LARGE SCALE GENOMIC DNA]</scope>
    <source>
        <strain evidence="2 3">DSM 22697</strain>
    </source>
</reference>
<keyword evidence="2" id="KW-0378">Hydrolase</keyword>